<dbReference type="AlphaFoldDB" id="E2A126"/>
<proteinExistence type="predicted"/>
<gene>
    <name evidence="1" type="ORF">EAG_04246</name>
</gene>
<dbReference type="InParanoid" id="E2A126"/>
<name>E2A126_CAMFO</name>
<dbReference type="Proteomes" id="UP000000311">
    <property type="component" value="Unassembled WGS sequence"/>
</dbReference>
<feature type="non-terminal residue" evidence="1">
    <location>
        <position position="35"/>
    </location>
</feature>
<accession>E2A126</accession>
<organism evidence="2">
    <name type="scientific">Camponotus floridanus</name>
    <name type="common">Florida carpenter ant</name>
    <dbReference type="NCBI Taxonomy" id="104421"/>
    <lineage>
        <taxon>Eukaryota</taxon>
        <taxon>Metazoa</taxon>
        <taxon>Ecdysozoa</taxon>
        <taxon>Arthropoda</taxon>
        <taxon>Hexapoda</taxon>
        <taxon>Insecta</taxon>
        <taxon>Pterygota</taxon>
        <taxon>Neoptera</taxon>
        <taxon>Endopterygota</taxon>
        <taxon>Hymenoptera</taxon>
        <taxon>Apocrita</taxon>
        <taxon>Aculeata</taxon>
        <taxon>Formicoidea</taxon>
        <taxon>Formicidae</taxon>
        <taxon>Formicinae</taxon>
        <taxon>Camponotus</taxon>
    </lineage>
</organism>
<evidence type="ECO:0000313" key="2">
    <source>
        <dbReference type="Proteomes" id="UP000000311"/>
    </source>
</evidence>
<protein>
    <submittedName>
        <fullName evidence="1">Uncharacterized protein</fullName>
    </submittedName>
</protein>
<sequence>ITTIEQYFQPYITYSIIYTWLDNITQEVLFCLKIR</sequence>
<keyword evidence="2" id="KW-1185">Reference proteome</keyword>
<feature type="non-terminal residue" evidence="1">
    <location>
        <position position="1"/>
    </location>
</feature>
<evidence type="ECO:0000313" key="1">
    <source>
        <dbReference type="EMBL" id="EFN72860.1"/>
    </source>
</evidence>
<dbReference type="EMBL" id="GL435643">
    <property type="protein sequence ID" value="EFN72860.1"/>
    <property type="molecule type" value="Genomic_DNA"/>
</dbReference>
<reference evidence="1 2" key="1">
    <citation type="journal article" date="2010" name="Science">
        <title>Genomic comparison of the ants Camponotus floridanus and Harpegnathos saltator.</title>
        <authorList>
            <person name="Bonasio R."/>
            <person name="Zhang G."/>
            <person name="Ye C."/>
            <person name="Mutti N.S."/>
            <person name="Fang X."/>
            <person name="Qin N."/>
            <person name="Donahue G."/>
            <person name="Yang P."/>
            <person name="Li Q."/>
            <person name="Li C."/>
            <person name="Zhang P."/>
            <person name="Huang Z."/>
            <person name="Berger S.L."/>
            <person name="Reinberg D."/>
            <person name="Wang J."/>
            <person name="Liebig J."/>
        </authorList>
    </citation>
    <scope>NUCLEOTIDE SEQUENCE [LARGE SCALE GENOMIC DNA]</scope>
    <source>
        <strain evidence="2">C129</strain>
    </source>
</reference>